<evidence type="ECO:0000313" key="9">
    <source>
        <dbReference type="EMBL" id="MBK4735976.1"/>
    </source>
</evidence>
<feature type="domain" description="PLD phosphodiesterase" evidence="8">
    <location>
        <begin position="149"/>
        <end position="176"/>
    </location>
</feature>
<reference evidence="9" key="1">
    <citation type="submission" date="2021-01" db="EMBL/GenBank/DDBJ databases">
        <title>Genome sequence of strain Noviherbaspirillum sp. DKR-6.</title>
        <authorList>
            <person name="Chaudhary D.K."/>
        </authorList>
    </citation>
    <scope>NUCLEOTIDE SEQUENCE</scope>
    <source>
        <strain evidence="9">DKR-6</strain>
    </source>
</reference>
<dbReference type="Gene3D" id="3.30.870.10">
    <property type="entry name" value="Endonuclease Chain A"/>
    <property type="match status" value="1"/>
</dbReference>
<dbReference type="InterPro" id="IPR001736">
    <property type="entry name" value="PLipase_D/transphosphatidylase"/>
</dbReference>
<organism evidence="9 10">
    <name type="scientific">Noviherbaspirillum pedocola</name>
    <dbReference type="NCBI Taxonomy" id="2801341"/>
    <lineage>
        <taxon>Bacteria</taxon>
        <taxon>Pseudomonadati</taxon>
        <taxon>Pseudomonadota</taxon>
        <taxon>Betaproteobacteria</taxon>
        <taxon>Burkholderiales</taxon>
        <taxon>Oxalobacteraceae</taxon>
        <taxon>Noviherbaspirillum</taxon>
    </lineage>
</organism>
<name>A0A934SSJ6_9BURK</name>
<evidence type="ECO:0000259" key="8">
    <source>
        <dbReference type="PROSITE" id="PS50035"/>
    </source>
</evidence>
<dbReference type="PANTHER" id="PTHR43856:SF1">
    <property type="entry name" value="MITOCHONDRIAL CARDIOLIPIN HYDROLASE"/>
    <property type="match status" value="1"/>
</dbReference>
<evidence type="ECO:0000256" key="2">
    <source>
        <dbReference type="ARBA" id="ARBA00008664"/>
    </source>
</evidence>
<dbReference type="Pfam" id="PF13091">
    <property type="entry name" value="PLDc_2"/>
    <property type="match status" value="1"/>
</dbReference>
<dbReference type="Proteomes" id="UP000622890">
    <property type="component" value="Unassembled WGS sequence"/>
</dbReference>
<gene>
    <name evidence="9" type="ORF">JJB74_15250</name>
</gene>
<dbReference type="SMART" id="SM00155">
    <property type="entry name" value="PLDc"/>
    <property type="match status" value="1"/>
</dbReference>
<keyword evidence="7" id="KW-0732">Signal</keyword>
<accession>A0A934SSJ6</accession>
<feature type="chain" id="PRO_5036690210" description="phospholipase D" evidence="7">
    <location>
        <begin position="21"/>
        <end position="215"/>
    </location>
</feature>
<evidence type="ECO:0000256" key="4">
    <source>
        <dbReference type="ARBA" id="ARBA00022801"/>
    </source>
</evidence>
<dbReference type="InterPro" id="IPR025202">
    <property type="entry name" value="PLD-like_dom"/>
</dbReference>
<comment type="catalytic activity">
    <reaction evidence="1">
        <text>a 1,2-diacyl-sn-glycero-3-phosphocholine + H2O = a 1,2-diacyl-sn-glycero-3-phosphate + choline + H(+)</text>
        <dbReference type="Rhea" id="RHEA:14445"/>
        <dbReference type="ChEBI" id="CHEBI:15354"/>
        <dbReference type="ChEBI" id="CHEBI:15377"/>
        <dbReference type="ChEBI" id="CHEBI:15378"/>
        <dbReference type="ChEBI" id="CHEBI:57643"/>
        <dbReference type="ChEBI" id="CHEBI:58608"/>
        <dbReference type="EC" id="3.1.4.4"/>
    </reaction>
</comment>
<dbReference type="GO" id="GO:0004630">
    <property type="term" value="F:phospholipase D activity"/>
    <property type="evidence" value="ECO:0007669"/>
    <property type="project" value="UniProtKB-EC"/>
</dbReference>
<evidence type="ECO:0000256" key="6">
    <source>
        <dbReference type="ARBA" id="ARBA00023098"/>
    </source>
</evidence>
<dbReference type="CDD" id="cd09170">
    <property type="entry name" value="PLDc_Nuc"/>
    <property type="match status" value="1"/>
</dbReference>
<proteinExistence type="inferred from homology"/>
<keyword evidence="10" id="KW-1185">Reference proteome</keyword>
<evidence type="ECO:0000256" key="7">
    <source>
        <dbReference type="SAM" id="SignalP"/>
    </source>
</evidence>
<sequence length="215" mass="23384">MKIIVSILFALLAPISHAQAFSLEGLMNQALAQGARTLNKTVSLREQGAMAVNAPSDQQIEIAFSPNAGAQALVIKAIRSAKSSIRLAGYSFTSKPVLTALIDAKKRGVDVKLVLDYKNNFAECGRRCAGMHAVAAAVNAGIDTRVISRYPIFHHKFVVIDNRHVQTGSFNYSAAAEKSNAENVIVIWNNPAVAKTYTQQWDRHWAEAQSAPMSY</sequence>
<dbReference type="AlphaFoldDB" id="A0A934SSJ6"/>
<feature type="signal peptide" evidence="7">
    <location>
        <begin position="1"/>
        <end position="20"/>
    </location>
</feature>
<dbReference type="EC" id="3.1.4.4" evidence="3"/>
<keyword evidence="4" id="KW-0378">Hydrolase</keyword>
<dbReference type="GO" id="GO:0016042">
    <property type="term" value="P:lipid catabolic process"/>
    <property type="evidence" value="ECO:0007669"/>
    <property type="project" value="UniProtKB-KW"/>
</dbReference>
<dbReference type="EMBL" id="JAEPBG010000006">
    <property type="protein sequence ID" value="MBK4735976.1"/>
    <property type="molecule type" value="Genomic_DNA"/>
</dbReference>
<dbReference type="GO" id="GO:0016891">
    <property type="term" value="F:RNA endonuclease activity producing 5'-phosphomonoesters, hydrolytic mechanism"/>
    <property type="evidence" value="ECO:0007669"/>
    <property type="project" value="TreeGrafter"/>
</dbReference>
<protein>
    <recommendedName>
        <fullName evidence="3">phospholipase D</fullName>
        <ecNumber evidence="3">3.1.4.4</ecNumber>
    </recommendedName>
</protein>
<evidence type="ECO:0000313" key="10">
    <source>
        <dbReference type="Proteomes" id="UP000622890"/>
    </source>
</evidence>
<dbReference type="GO" id="GO:0006793">
    <property type="term" value="P:phosphorus metabolic process"/>
    <property type="evidence" value="ECO:0007669"/>
    <property type="project" value="UniProtKB-ARBA"/>
</dbReference>
<dbReference type="SUPFAM" id="SSF56024">
    <property type="entry name" value="Phospholipase D/nuclease"/>
    <property type="match status" value="1"/>
</dbReference>
<dbReference type="RefSeq" id="WP_200592922.1">
    <property type="nucleotide sequence ID" value="NZ_JAEPBG010000006.1"/>
</dbReference>
<dbReference type="PANTHER" id="PTHR43856">
    <property type="entry name" value="CARDIOLIPIN HYDROLASE"/>
    <property type="match status" value="1"/>
</dbReference>
<keyword evidence="6" id="KW-0443">Lipid metabolism</keyword>
<dbReference type="PROSITE" id="PS50035">
    <property type="entry name" value="PLD"/>
    <property type="match status" value="1"/>
</dbReference>
<comment type="caution">
    <text evidence="9">The sequence shown here is derived from an EMBL/GenBank/DDBJ whole genome shotgun (WGS) entry which is preliminary data.</text>
</comment>
<evidence type="ECO:0000256" key="1">
    <source>
        <dbReference type="ARBA" id="ARBA00000798"/>
    </source>
</evidence>
<evidence type="ECO:0000256" key="5">
    <source>
        <dbReference type="ARBA" id="ARBA00022963"/>
    </source>
</evidence>
<comment type="similarity">
    <text evidence="2">Belongs to the phospholipase D family.</text>
</comment>
<dbReference type="InterPro" id="IPR051406">
    <property type="entry name" value="PLD_domain"/>
</dbReference>
<keyword evidence="5" id="KW-0442">Lipid degradation</keyword>
<evidence type="ECO:0000256" key="3">
    <source>
        <dbReference type="ARBA" id="ARBA00012027"/>
    </source>
</evidence>